<keyword evidence="1" id="KW-0472">Membrane</keyword>
<sequence>MSKMPDGATTRQLAAALPRTISTMARIGLSAHILPTAATMVGVCMTVLSIGRLSSSGRLGVIIDKMLAIDSVIFLVSAVLSFVAIRIAANTDHIETWAEKLFLLGLSLCAVVAVVIAFAIDL</sequence>
<dbReference type="STRING" id="1223802.SUTH_03152"/>
<reference evidence="2 3" key="1">
    <citation type="journal article" date="2014" name="Syst. Appl. Microbiol.">
        <title>Complete genomes of freshwater sulfur oxidizers Sulfuricella denitrificans skB26 and Sulfuritalea hydrogenivorans sk43H: genetic insights into the sulfur oxidation pathway of betaproteobacteria.</title>
        <authorList>
            <person name="Watanabe T."/>
            <person name="Kojima H."/>
            <person name="Fukui M."/>
        </authorList>
    </citation>
    <scope>NUCLEOTIDE SEQUENCE [LARGE SCALE GENOMIC DNA]</scope>
    <source>
        <strain evidence="2">DSM22779</strain>
    </source>
</reference>
<proteinExistence type="predicted"/>
<evidence type="ECO:0000313" key="3">
    <source>
        <dbReference type="Proteomes" id="UP000031637"/>
    </source>
</evidence>
<keyword evidence="3" id="KW-1185">Reference proteome</keyword>
<accession>W0SJS9</accession>
<dbReference type="RefSeq" id="WP_197539604.1">
    <property type="nucleotide sequence ID" value="NZ_AP012547.1"/>
</dbReference>
<feature type="transmembrane region" description="Helical" evidence="1">
    <location>
        <begin position="71"/>
        <end position="89"/>
    </location>
</feature>
<evidence type="ECO:0000313" key="2">
    <source>
        <dbReference type="EMBL" id="BAO30925.1"/>
    </source>
</evidence>
<evidence type="ECO:0000256" key="1">
    <source>
        <dbReference type="SAM" id="Phobius"/>
    </source>
</evidence>
<protein>
    <submittedName>
        <fullName evidence="2">Uncharacterized protein</fullName>
    </submittedName>
</protein>
<organism evidence="2 3">
    <name type="scientific">Sulfuritalea hydrogenivorans sk43H</name>
    <dbReference type="NCBI Taxonomy" id="1223802"/>
    <lineage>
        <taxon>Bacteria</taxon>
        <taxon>Pseudomonadati</taxon>
        <taxon>Pseudomonadota</taxon>
        <taxon>Betaproteobacteria</taxon>
        <taxon>Nitrosomonadales</taxon>
        <taxon>Sterolibacteriaceae</taxon>
        <taxon>Sulfuritalea</taxon>
    </lineage>
</organism>
<name>W0SJS9_9PROT</name>
<dbReference type="Proteomes" id="UP000031637">
    <property type="component" value="Chromosome"/>
</dbReference>
<keyword evidence="1" id="KW-0812">Transmembrane</keyword>
<gene>
    <name evidence="2" type="ORF">SUTH_03152</name>
</gene>
<dbReference type="HOGENOM" id="CLU_164829_0_0_4"/>
<keyword evidence="1" id="KW-1133">Transmembrane helix</keyword>
<dbReference type="KEGG" id="shd:SUTH_03152"/>
<dbReference type="EMBL" id="AP012547">
    <property type="protein sequence ID" value="BAO30925.1"/>
    <property type="molecule type" value="Genomic_DNA"/>
</dbReference>
<dbReference type="AlphaFoldDB" id="W0SJS9"/>
<feature type="transmembrane region" description="Helical" evidence="1">
    <location>
        <begin position="101"/>
        <end position="120"/>
    </location>
</feature>
<feature type="transmembrane region" description="Helical" evidence="1">
    <location>
        <begin position="29"/>
        <end position="51"/>
    </location>
</feature>